<evidence type="ECO:0000256" key="2">
    <source>
        <dbReference type="SAM" id="Phobius"/>
    </source>
</evidence>
<dbReference type="Pfam" id="PF20585">
    <property type="entry name" value="Pectate_lyase_5"/>
    <property type="match status" value="1"/>
</dbReference>
<reference evidence="4 5" key="2">
    <citation type="submission" date="2013-03" db="EMBL/GenBank/DDBJ databases">
        <title>The Genome Sequence of Enterococcus casseliflavus EC20 (899205).</title>
        <authorList>
            <consortium name="The Broad Institute Genomics Platform"/>
            <consortium name="The Broad Institute Genome Sequencing Center for Infectious Disease"/>
            <person name="Russ C."/>
            <person name="Feldgarden M."/>
            <person name="Gilmore M."/>
            <person name="Manson J."/>
            <person name="Palmer K."/>
            <person name="Carniol K."/>
            <person name="Walker B."/>
            <person name="Young S.K."/>
            <person name="Zeng Q."/>
            <person name="Gargeya S."/>
            <person name="Fitzgerald M."/>
            <person name="Haas B."/>
            <person name="Abouelleil A."/>
            <person name="Allen A.W."/>
            <person name="Alvarado L."/>
            <person name="Arachchi H.M."/>
            <person name="Berlin A.M."/>
            <person name="Chapman S.B."/>
            <person name="Gainer-Dewar J."/>
            <person name="Goldberg J."/>
            <person name="Griggs A."/>
            <person name="Gujja S."/>
            <person name="Hansen M."/>
            <person name="Howarth C."/>
            <person name="Imamovic A."/>
            <person name="Ireland A."/>
            <person name="Larimer J."/>
            <person name="McCowan C."/>
            <person name="Murphy C."/>
            <person name="Pearson M."/>
            <person name="Poon T.W."/>
            <person name="Priest M."/>
            <person name="Roberts A."/>
            <person name="Saif S."/>
            <person name="Shea T."/>
            <person name="Sisk P."/>
            <person name="Sykes S."/>
            <person name="Wortman J."/>
            <person name="Nusbaum C."/>
            <person name="Birren B."/>
        </authorList>
    </citation>
    <scope>NUCLEOTIDE SEQUENCE [LARGE SCALE GENOMIC DNA]</scope>
    <source>
        <strain evidence="4 5">EC20</strain>
    </source>
</reference>
<gene>
    <name evidence="4" type="ORF">ECBG_01979</name>
</gene>
<keyword evidence="5" id="KW-1185">Reference proteome</keyword>
<dbReference type="HOGENOM" id="CLU_005245_0_0_9"/>
<evidence type="ECO:0000313" key="5">
    <source>
        <dbReference type="Proteomes" id="UP000012675"/>
    </source>
</evidence>
<dbReference type="EMBL" id="CP004856">
    <property type="protein sequence ID" value="EEV39710.1"/>
    <property type="molecule type" value="Genomic_DNA"/>
</dbReference>
<protein>
    <recommendedName>
        <fullName evidence="3">WxL domain-containing protein</fullName>
    </recommendedName>
</protein>
<keyword evidence="2" id="KW-0812">Transmembrane</keyword>
<dbReference type="AlphaFoldDB" id="C9A4P4"/>
<feature type="transmembrane region" description="Helical" evidence="2">
    <location>
        <begin position="7"/>
        <end position="24"/>
    </location>
</feature>
<feature type="region of interest" description="Disordered" evidence="1">
    <location>
        <begin position="164"/>
        <end position="212"/>
    </location>
</feature>
<dbReference type="InterPro" id="IPR046776">
    <property type="entry name" value="Pectate_lyase_5"/>
</dbReference>
<keyword evidence="2" id="KW-0472">Membrane</keyword>
<dbReference type="KEGG" id="ecas:ECBG_01979"/>
<evidence type="ECO:0000259" key="3">
    <source>
        <dbReference type="Pfam" id="PF13731"/>
    </source>
</evidence>
<dbReference type="RefSeq" id="WP_015509992.1">
    <property type="nucleotide sequence ID" value="NC_020995.1"/>
</dbReference>
<organism evidence="4 5">
    <name type="scientific">Enterococcus casseliflavus EC20</name>
    <dbReference type="NCBI Taxonomy" id="565655"/>
    <lineage>
        <taxon>Bacteria</taxon>
        <taxon>Bacillati</taxon>
        <taxon>Bacillota</taxon>
        <taxon>Bacilli</taxon>
        <taxon>Lactobacillales</taxon>
        <taxon>Enterococcaceae</taxon>
        <taxon>Enterococcus</taxon>
    </lineage>
</organism>
<reference evidence="4 5" key="1">
    <citation type="submission" date="2009-02" db="EMBL/GenBank/DDBJ databases">
        <authorList>
            <consortium name="The Broad Institute Genome Sequencing Platform"/>
            <person name="Feldgarden M."/>
            <person name="Young S.K."/>
            <person name="Kodira C.D."/>
            <person name="Zeng Q."/>
            <person name="Koehrsen M."/>
            <person name="Alvarado L."/>
            <person name="Berlin A."/>
            <person name="Borenstein D."/>
            <person name="Chen Z."/>
            <person name="Engels R."/>
            <person name="Freedman E."/>
            <person name="Gellesch M."/>
            <person name="Goldberg J."/>
            <person name="Griggs A."/>
            <person name="Gujja S."/>
            <person name="Heiman D."/>
            <person name="Hepburn T."/>
            <person name="Howarth C."/>
            <person name="Jen D."/>
            <person name="Larson L."/>
            <person name="Lewis B."/>
            <person name="Mehta T."/>
            <person name="Park D."/>
            <person name="Pearson M."/>
            <person name="Roberts A."/>
            <person name="Saif S."/>
            <person name="Shea T."/>
            <person name="Shenoy N."/>
            <person name="Sisk P."/>
            <person name="Stolte C."/>
            <person name="Sykes S."/>
            <person name="Walk T."/>
            <person name="White J."/>
            <person name="Yandava C."/>
            <person name="Gilmore M."/>
            <person name="Manson J."/>
            <person name="Palmer K."/>
            <person name="Carniol K."/>
            <person name="Lander E."/>
            <person name="Nusbaum C."/>
            <person name="Galagan J."/>
            <person name="Birren B."/>
        </authorList>
    </citation>
    <scope>NUCLEOTIDE SEQUENCE [LARGE SCALE GENOMIC DNA]</scope>
    <source>
        <strain evidence="4 5">EC20</strain>
    </source>
</reference>
<feature type="domain" description="WxL" evidence="3">
    <location>
        <begin position="798"/>
        <end position="997"/>
    </location>
</feature>
<evidence type="ECO:0000256" key="1">
    <source>
        <dbReference type="SAM" id="MobiDB-lite"/>
    </source>
</evidence>
<sequence length="1001" mass="110951">MNKKKRKVYFTIIIGLLGGLYFFSTMRVVSSNVFFAAELEEETVTSESFDPIREQEAEERVAIYFDESSKVGTVGDLLLVAFHTDRPISEIAIRLPKAAVIAEEELPKGVKMTPLTEENGWKLTTDTPRSDFLVPLIVDTAGSFPFEAADSMIMLEIKEARENLTDTQEDERTDSSDSTDQLDHLDQEDQEDQLAEEKEIESQLPEASASDPGNLYLLGDDVKKRGVANWVEFMAAMVDPTVNYIYLTASFQTNDNPRLGITGIDGWSSSVNPNGGLAYVYINASRVSRTLIIDGLDNYQMDLRAVAICFRDSSVNHDSPWDITLQNLELYHGNYWGAIEYHDLNMTNQQRSIIRYHNLNHTGNQLFYGLHSRASFSGHSVSHQTPRYTSDFNASWTIHSNTQANFEINQIELREGANVEMSTISSGNLDFFNTNARLILGDNARLSLNANGSAGEAGGANIRFFTGNGRLELGKGAELALNTQNNSPAVITSGTPHDIRLMENSRLSVTAANRTSLSHIFSFSANTHVTLEESSTLEVEATNQNTSANVFNFSGTTGNLHVGKDATLDIRSDSLNAGQRLIFFSGANNPARLTIDDAKRVNLQRTRPITTTTNGLIEGGGITAKNQAIRQWRHGNTGETVDFQWQPILSMTAAISGTNTNVTNVSSLNEETSRGFAAQFASRSQRLLFENIPDVTVTIDPLTEDRTLPNAYTISGTANPGSYLRFQREGLMPEPTLETTVDSAGNSTYFHTQADENGHYLLDLFDLEPFQYFTQGEVVTAQAFLDGKWAEASTTVEPIGDVDPKDPLDPDQPILPENPPLIPENRGFISIDFVSQFNFGTVPIRSSTSRYPARPQRISLVDDHESTERPNYIQVSDRRFLQKGWTLSARLSEEGFVSTDAFKHHLKGASVHLTNIEMVTSRENPSEAPDYFEAIELGPQNQVIARANEKQGAGTWIQRYGNEDTMQKSVELEIPIGARPQATSYQGTIHWELSFVPGADE</sequence>
<dbReference type="GeneID" id="15142601"/>
<name>C9A4P4_ENTCA</name>
<accession>C9A4P4</accession>
<evidence type="ECO:0000313" key="4">
    <source>
        <dbReference type="EMBL" id="EEV39710.1"/>
    </source>
</evidence>
<dbReference type="Proteomes" id="UP000012675">
    <property type="component" value="Chromosome"/>
</dbReference>
<keyword evidence="2" id="KW-1133">Transmembrane helix</keyword>
<dbReference type="eggNOG" id="COG5492">
    <property type="taxonomic scope" value="Bacteria"/>
</dbReference>
<dbReference type="InterPro" id="IPR027994">
    <property type="entry name" value="WxL_dom"/>
</dbReference>
<dbReference type="Pfam" id="PF13731">
    <property type="entry name" value="WxL"/>
    <property type="match status" value="1"/>
</dbReference>
<proteinExistence type="predicted"/>